<dbReference type="PROSITE" id="PS51420">
    <property type="entry name" value="RHO"/>
    <property type="match status" value="1"/>
</dbReference>
<dbReference type="PROSITE" id="PS51419">
    <property type="entry name" value="RAB"/>
    <property type="match status" value="1"/>
</dbReference>
<reference evidence="3" key="1">
    <citation type="journal article" date="2020" name="J Insects Food Feed">
        <title>The yellow mealworm (Tenebrio molitor) genome: a resource for the emerging insects as food and feed industry.</title>
        <authorList>
            <person name="Eriksson T."/>
            <person name="Andere A."/>
            <person name="Kelstrup H."/>
            <person name="Emery V."/>
            <person name="Picard C."/>
        </authorList>
    </citation>
    <scope>NUCLEOTIDE SEQUENCE</scope>
    <source>
        <strain evidence="3">Stoneville</strain>
        <tissue evidence="3">Whole head</tissue>
    </source>
</reference>
<dbReference type="GO" id="GO:0007264">
    <property type="term" value="P:small GTPase-mediated signal transduction"/>
    <property type="evidence" value="ECO:0007669"/>
    <property type="project" value="InterPro"/>
</dbReference>
<dbReference type="Pfam" id="PF00071">
    <property type="entry name" value="Ras"/>
    <property type="match status" value="2"/>
</dbReference>
<dbReference type="GO" id="GO:0005525">
    <property type="term" value="F:GTP binding"/>
    <property type="evidence" value="ECO:0007669"/>
    <property type="project" value="UniProtKB-KW"/>
</dbReference>
<dbReference type="InterPro" id="IPR027417">
    <property type="entry name" value="P-loop_NTPase"/>
</dbReference>
<dbReference type="Gene3D" id="3.40.50.300">
    <property type="entry name" value="P-loop containing nucleotide triphosphate hydrolases"/>
    <property type="match status" value="3"/>
</dbReference>
<evidence type="ECO:0000313" key="4">
    <source>
        <dbReference type="Proteomes" id="UP000719412"/>
    </source>
</evidence>
<accession>A0A8J6HPF8</accession>
<dbReference type="AlphaFoldDB" id="A0A8J6HPF8"/>
<keyword evidence="4" id="KW-1185">Reference proteome</keyword>
<dbReference type="SMART" id="SM00174">
    <property type="entry name" value="RHO"/>
    <property type="match status" value="1"/>
</dbReference>
<dbReference type="GO" id="GO:0001667">
    <property type="term" value="P:ameboidal-type cell migration"/>
    <property type="evidence" value="ECO:0007669"/>
    <property type="project" value="UniProtKB-ARBA"/>
</dbReference>
<proteinExistence type="predicted"/>
<dbReference type="Proteomes" id="UP000719412">
    <property type="component" value="Unassembled WGS sequence"/>
</dbReference>
<dbReference type="InterPro" id="IPR001806">
    <property type="entry name" value="Small_GTPase"/>
</dbReference>
<name>A0A8J6HPF8_TENMO</name>
<keyword evidence="1" id="KW-0547">Nucleotide-binding</keyword>
<dbReference type="CDD" id="cd00157">
    <property type="entry name" value="Rho"/>
    <property type="match status" value="1"/>
</dbReference>
<reference evidence="3" key="2">
    <citation type="submission" date="2021-08" db="EMBL/GenBank/DDBJ databases">
        <authorList>
            <person name="Eriksson T."/>
        </authorList>
    </citation>
    <scope>NUCLEOTIDE SEQUENCE</scope>
    <source>
        <strain evidence="3">Stoneville</strain>
        <tissue evidence="3">Whole head</tissue>
    </source>
</reference>
<gene>
    <name evidence="3" type="ORF">GEV33_000316</name>
</gene>
<evidence type="ECO:0000313" key="3">
    <source>
        <dbReference type="EMBL" id="KAH0822475.1"/>
    </source>
</evidence>
<dbReference type="GO" id="GO:0003006">
    <property type="term" value="P:developmental process involved in reproduction"/>
    <property type="evidence" value="ECO:0007669"/>
    <property type="project" value="UniProtKB-ARBA"/>
</dbReference>
<dbReference type="SMART" id="SM00175">
    <property type="entry name" value="RAB"/>
    <property type="match status" value="1"/>
</dbReference>
<evidence type="ECO:0000256" key="1">
    <source>
        <dbReference type="ARBA" id="ARBA00022741"/>
    </source>
</evidence>
<dbReference type="GO" id="GO:0022412">
    <property type="term" value="P:cellular process involved in reproduction in multicellular organism"/>
    <property type="evidence" value="ECO:0007669"/>
    <property type="project" value="UniProtKB-ARBA"/>
</dbReference>
<dbReference type="EMBL" id="JABDTM020001994">
    <property type="protein sequence ID" value="KAH0822475.1"/>
    <property type="molecule type" value="Genomic_DNA"/>
</dbReference>
<dbReference type="GO" id="GO:0035006">
    <property type="term" value="P:melanization defense response"/>
    <property type="evidence" value="ECO:0007669"/>
    <property type="project" value="UniProtKB-ARBA"/>
</dbReference>
<dbReference type="GO" id="GO:0003924">
    <property type="term" value="F:GTPase activity"/>
    <property type="evidence" value="ECO:0007669"/>
    <property type="project" value="InterPro"/>
</dbReference>
<dbReference type="PROSITE" id="PS51421">
    <property type="entry name" value="RAS"/>
    <property type="match status" value="1"/>
</dbReference>
<dbReference type="SUPFAM" id="SSF52540">
    <property type="entry name" value="P-loop containing nucleoside triphosphate hydrolases"/>
    <property type="match status" value="2"/>
</dbReference>
<dbReference type="NCBIfam" id="TIGR00231">
    <property type="entry name" value="small_GTP"/>
    <property type="match status" value="1"/>
</dbReference>
<evidence type="ECO:0000256" key="2">
    <source>
        <dbReference type="ARBA" id="ARBA00023134"/>
    </source>
</evidence>
<dbReference type="InterPro" id="IPR003578">
    <property type="entry name" value="Small_GTPase_Rho"/>
</dbReference>
<dbReference type="FunFam" id="3.40.50.300:FF:006143">
    <property type="entry name" value="Cdc42 homolog-like Protein"/>
    <property type="match status" value="1"/>
</dbReference>
<dbReference type="InterPro" id="IPR005225">
    <property type="entry name" value="Small_GTP-bd"/>
</dbReference>
<dbReference type="PRINTS" id="PR00449">
    <property type="entry name" value="RASTRNSFRMNG"/>
</dbReference>
<dbReference type="GO" id="GO:0035099">
    <property type="term" value="P:hemocyte migration"/>
    <property type="evidence" value="ECO:0007669"/>
    <property type="project" value="UniProtKB-ARBA"/>
</dbReference>
<dbReference type="PANTHER" id="PTHR24072">
    <property type="entry name" value="RHO FAMILY GTPASE"/>
    <property type="match status" value="1"/>
</dbReference>
<dbReference type="SMART" id="SM00173">
    <property type="entry name" value="RAS"/>
    <property type="match status" value="1"/>
</dbReference>
<protein>
    <submittedName>
        <fullName evidence="3">Uncharacterized protein</fullName>
    </submittedName>
</protein>
<keyword evidence="2" id="KW-0342">GTP-binding</keyword>
<organism evidence="3 4">
    <name type="scientific">Tenebrio molitor</name>
    <name type="common">Yellow mealworm beetle</name>
    <dbReference type="NCBI Taxonomy" id="7067"/>
    <lineage>
        <taxon>Eukaryota</taxon>
        <taxon>Metazoa</taxon>
        <taxon>Ecdysozoa</taxon>
        <taxon>Arthropoda</taxon>
        <taxon>Hexapoda</taxon>
        <taxon>Insecta</taxon>
        <taxon>Pterygota</taxon>
        <taxon>Neoptera</taxon>
        <taxon>Endopterygota</taxon>
        <taxon>Coleoptera</taxon>
        <taxon>Polyphaga</taxon>
        <taxon>Cucujiformia</taxon>
        <taxon>Tenebrionidae</taxon>
        <taxon>Tenebrio</taxon>
    </lineage>
</organism>
<sequence length="293" mass="33227">MEGIIKKNVVIIGDGYVGKTSILNSIKQQKFEEQIPNLYDDFEYTQTIGDKQFKVKFIDTAGTKSDLRRTNRNCINKDEIVKFQKKINALFYAECSAKTLSGIDDLKKRILKFFSKERITVVGDGGAGKTCMLIVYKDRKFDERYIPTVFDVYSMTVPINQKNHTVILQDTAGQEEFDKLRQLAYKETDVFVLCYSVDDANSWDNVKEKWAPELKRCCPRAKLILAGTKSDLVSKRVVSEKDGTRLAKQIKADGFIENSAKLGKNIDETICLAITVYMNSITKRDSSSSCALI</sequence>
<comment type="caution">
    <text evidence="3">The sequence shown here is derived from an EMBL/GenBank/DDBJ whole genome shotgun (WGS) entry which is preliminary data.</text>
</comment>